<evidence type="ECO:0000259" key="10">
    <source>
        <dbReference type="Pfam" id="PF04290"/>
    </source>
</evidence>
<keyword evidence="3" id="KW-1003">Cell membrane</keyword>
<dbReference type="GO" id="GO:0015740">
    <property type="term" value="P:C4-dicarboxylate transport"/>
    <property type="evidence" value="ECO:0007669"/>
    <property type="project" value="TreeGrafter"/>
</dbReference>
<dbReference type="GO" id="GO:0022857">
    <property type="term" value="F:transmembrane transporter activity"/>
    <property type="evidence" value="ECO:0007669"/>
    <property type="project" value="TreeGrafter"/>
</dbReference>
<evidence type="ECO:0000256" key="4">
    <source>
        <dbReference type="ARBA" id="ARBA00022519"/>
    </source>
</evidence>
<reference evidence="12" key="1">
    <citation type="submission" date="2016-10" db="EMBL/GenBank/DDBJ databases">
        <authorList>
            <person name="Varghese N."/>
            <person name="Submissions S."/>
        </authorList>
    </citation>
    <scope>NUCLEOTIDE SEQUENCE [LARGE SCALE GENOMIC DNA]</scope>
    <source>
        <strain evidence="12">NLAE-zl-G277</strain>
    </source>
</reference>
<dbReference type="InterPro" id="IPR055348">
    <property type="entry name" value="DctQ"/>
</dbReference>
<dbReference type="Pfam" id="PF04290">
    <property type="entry name" value="DctQ"/>
    <property type="match status" value="1"/>
</dbReference>
<evidence type="ECO:0000313" key="11">
    <source>
        <dbReference type="EMBL" id="SET09005.1"/>
    </source>
</evidence>
<evidence type="ECO:0000256" key="1">
    <source>
        <dbReference type="ARBA" id="ARBA00004429"/>
    </source>
</evidence>
<protein>
    <submittedName>
        <fullName evidence="11">TRAP-type C4-dicarboxylate transport system, small permease component</fullName>
    </submittedName>
</protein>
<dbReference type="GeneID" id="93278862"/>
<keyword evidence="2" id="KW-0813">Transport</keyword>
<dbReference type="EMBL" id="FOIM01000002">
    <property type="protein sequence ID" value="SET09005.1"/>
    <property type="molecule type" value="Genomic_DNA"/>
</dbReference>
<evidence type="ECO:0000313" key="12">
    <source>
        <dbReference type="Proteomes" id="UP000198508"/>
    </source>
</evidence>
<feature type="domain" description="Tripartite ATP-independent periplasmic transporters DctQ component" evidence="10">
    <location>
        <begin position="26"/>
        <end position="153"/>
    </location>
</feature>
<feature type="transmembrane region" description="Helical" evidence="9">
    <location>
        <begin position="50"/>
        <end position="68"/>
    </location>
</feature>
<evidence type="ECO:0000256" key="6">
    <source>
        <dbReference type="ARBA" id="ARBA00022989"/>
    </source>
</evidence>
<keyword evidence="7 9" id="KW-0472">Membrane</keyword>
<evidence type="ECO:0000256" key="2">
    <source>
        <dbReference type="ARBA" id="ARBA00022448"/>
    </source>
</evidence>
<evidence type="ECO:0000256" key="5">
    <source>
        <dbReference type="ARBA" id="ARBA00022692"/>
    </source>
</evidence>
<dbReference type="InterPro" id="IPR007387">
    <property type="entry name" value="TRAP_DctQ"/>
</dbReference>
<keyword evidence="5 9" id="KW-0812">Transmembrane</keyword>
<keyword evidence="6 9" id="KW-1133">Transmembrane helix</keyword>
<comment type="subcellular location">
    <subcellularLocation>
        <location evidence="1">Cell inner membrane</location>
        <topology evidence="1">Multi-pass membrane protein</topology>
    </subcellularLocation>
</comment>
<dbReference type="PANTHER" id="PTHR35011">
    <property type="entry name" value="2,3-DIKETO-L-GULONATE TRAP TRANSPORTER SMALL PERMEASE PROTEIN YIAM"/>
    <property type="match status" value="1"/>
</dbReference>
<gene>
    <name evidence="11" type="ORF">SAMN05216313_10272</name>
</gene>
<sequence length="167" mass="18704">MQTLHKIRTGIMKVLGVLIVALFILMTVIGTYQIVTRYFFKRPSTVSEELLTYSFTWMALLASAYVFGKRDHMRMGFLADKITGSARKCLEIAIDLLTFTFAGVVMVYGGVSITRLTMIQNTASLRVPMGYIYVIVPVTGALIMIFSLINAMDMLHKDFNERGEAGL</sequence>
<feature type="transmembrane region" description="Helical" evidence="9">
    <location>
        <begin position="12"/>
        <end position="35"/>
    </location>
</feature>
<keyword evidence="12" id="KW-1185">Reference proteome</keyword>
<organism evidence="11 12">
    <name type="scientific">Enterocloster lavalensis</name>
    <dbReference type="NCBI Taxonomy" id="460384"/>
    <lineage>
        <taxon>Bacteria</taxon>
        <taxon>Bacillati</taxon>
        <taxon>Bacillota</taxon>
        <taxon>Clostridia</taxon>
        <taxon>Lachnospirales</taxon>
        <taxon>Lachnospiraceae</taxon>
        <taxon>Enterocloster</taxon>
    </lineage>
</organism>
<keyword evidence="4" id="KW-0997">Cell inner membrane</keyword>
<name>A0A1I0BQ36_9FIRM</name>
<dbReference type="AlphaFoldDB" id="A0A1I0BQ36"/>
<feature type="transmembrane region" description="Helical" evidence="9">
    <location>
        <begin position="131"/>
        <end position="152"/>
    </location>
</feature>
<evidence type="ECO:0000256" key="9">
    <source>
        <dbReference type="SAM" id="Phobius"/>
    </source>
</evidence>
<dbReference type="STRING" id="460384.SAMN05216313_10272"/>
<dbReference type="Proteomes" id="UP000198508">
    <property type="component" value="Unassembled WGS sequence"/>
</dbReference>
<evidence type="ECO:0000256" key="7">
    <source>
        <dbReference type="ARBA" id="ARBA00023136"/>
    </source>
</evidence>
<dbReference type="RefSeq" id="WP_007711223.1">
    <property type="nucleotide sequence ID" value="NZ_CABJCG010000001.1"/>
</dbReference>
<evidence type="ECO:0000256" key="8">
    <source>
        <dbReference type="ARBA" id="ARBA00038436"/>
    </source>
</evidence>
<dbReference type="PANTHER" id="PTHR35011:SF2">
    <property type="entry name" value="2,3-DIKETO-L-GULONATE TRAP TRANSPORTER SMALL PERMEASE PROTEIN YIAM"/>
    <property type="match status" value="1"/>
</dbReference>
<accession>A0A1I0BQ36</accession>
<proteinExistence type="inferred from homology"/>
<comment type="similarity">
    <text evidence="8">Belongs to the TRAP transporter small permease family.</text>
</comment>
<feature type="transmembrane region" description="Helical" evidence="9">
    <location>
        <begin position="89"/>
        <end position="111"/>
    </location>
</feature>
<dbReference type="GO" id="GO:0005886">
    <property type="term" value="C:plasma membrane"/>
    <property type="evidence" value="ECO:0007669"/>
    <property type="project" value="UniProtKB-SubCell"/>
</dbReference>
<evidence type="ECO:0000256" key="3">
    <source>
        <dbReference type="ARBA" id="ARBA00022475"/>
    </source>
</evidence>